<dbReference type="OMA" id="SKECVMA"/>
<accession>A0A2V2X6F5</accession>
<evidence type="ECO:0000313" key="4">
    <source>
        <dbReference type="Proteomes" id="UP000246078"/>
    </source>
</evidence>
<dbReference type="VEuPathDB" id="TriTrypDB:ECC02_005701"/>
<sequence>MQGVTYPRFEEKRQQKPVVGSVQLPPVKMSRQPPTEVQKRQGISSSDVSPSPKMKKIHSGNKKRRNTVRNVTGSATSVETVMEMNKKAMALMKDGKMKASYDVLQTALTAAEAGVRRFPSLPMGSNSENQEKRDAWLLAFAATLSNLGCLQRRGNQPYEAIRYLQDARNVELQVFGRPSCSTMVNLSAVLLELGSTEEAFFIARDCALASEESDPMLHIIALHNYGVALSQHDSEEMRQLAAPVLMKALREAEIHLGEEHPTTILIRQHCGMDLKKTTDGTDTCSSNNSGAITQLRETPENSIQPLPPGGRLPPLAPVPAHLMKAKEALQVLNYGGMPSMAQNYDSPVPDSIKALNRPESASNDGEALLSPTVAPVLRAVEIMIATSKRRCTSNEPAAPSVEEGVEATLARQGSSLVGTLTAPLVPLQEPPNEEEEEEMDEKKESEEMCEDDYGNKSNTLGAAVETLEEGRAESLIDCCVTDPGKEGQEDTGVNKDAPGGALYDDDDESPMRTEEKRIDPAAVSNTFEETKRPAKNTISGEYFLIGAQGNRSEPSFYRFAPTDVSVTMNMYGGEQNVAAMKAPETTIEKETPLIDFDYEEEEEEDDYDYGHGYHELRPFEQKRRQEEEKKRLDTAEKVIEKKREVFFKIIGANPTLRRQARIQQERLEEEVLCARIRKEAEEKAKKEYFERTIEAIIFRTRDRAARKIQTTWCMWWYSVGKRRRELLVKRAEEKARRERSRQALFEHERRVEQERRRRKSNKGGFEVGTIPSVTSCGKKWLEKTLCVRYLARCGISHKDQKEDFFVSKVSKIQAIWRSYRTRGKMREAASYRAQTWVLKRQMEREVYAAMVIQMFARRCFARRAREKKFLERYRPPTIKIQRWFRSVMPCRRALGVDRVSKWRRQYSARLIQRAWRAYLSRLAYFMERLRYKLDEDRRHERVASSLLQRVGRGFLFRSYVARRWAKSSNLRRTMYALEWGEKGMDANKGGMLTVAAPVGNYVPTPIEEVNAVAELEREKYHIGLFVDVVAERHRAEWKEALRLRPFEVLRRRAHEDHLCELELNASRRDRAAVKIQREFRRWLRIRDAPFSDKTLLLIARGNYQVLEYGRKIDFMRHACEQDAGRVIFGEQVALMREARAAAQAELQAVRPLVRTQVPHHEVRTREERYEVEKELQRDEHLLKKQLLTDTLRERRESFMRRAAEAGIVGSAIGRTKKQLTQ</sequence>
<dbReference type="VEuPathDB" id="TriTrypDB:Tc_MARK_2585"/>
<evidence type="ECO:0000256" key="1">
    <source>
        <dbReference type="SAM" id="Coils"/>
    </source>
</evidence>
<proteinExistence type="predicted"/>
<organism evidence="3 4">
    <name type="scientific">Trypanosoma cruzi</name>
    <dbReference type="NCBI Taxonomy" id="5693"/>
    <lineage>
        <taxon>Eukaryota</taxon>
        <taxon>Discoba</taxon>
        <taxon>Euglenozoa</taxon>
        <taxon>Kinetoplastea</taxon>
        <taxon>Metakinetoplastina</taxon>
        <taxon>Trypanosomatida</taxon>
        <taxon>Trypanosomatidae</taxon>
        <taxon>Trypanosoma</taxon>
        <taxon>Schizotrypanum</taxon>
    </lineage>
</organism>
<evidence type="ECO:0000256" key="2">
    <source>
        <dbReference type="SAM" id="MobiDB-lite"/>
    </source>
</evidence>
<feature type="region of interest" description="Disordered" evidence="2">
    <location>
        <begin position="424"/>
        <end position="457"/>
    </location>
</feature>
<dbReference type="AlphaFoldDB" id="A0A2V2X6F5"/>
<feature type="region of interest" description="Disordered" evidence="2">
    <location>
        <begin position="480"/>
        <end position="515"/>
    </location>
</feature>
<dbReference type="InterPro" id="IPR011990">
    <property type="entry name" value="TPR-like_helical_dom_sf"/>
</dbReference>
<dbReference type="PROSITE" id="PS50096">
    <property type="entry name" value="IQ"/>
    <property type="match status" value="2"/>
</dbReference>
<dbReference type="Pfam" id="PF00612">
    <property type="entry name" value="IQ"/>
    <property type="match status" value="1"/>
</dbReference>
<dbReference type="VEuPathDB" id="TriTrypDB:TCSYLVIO_010954"/>
<gene>
    <name evidence="3" type="ORF">C3747_25g75</name>
</gene>
<dbReference type="VEuPathDB" id="TriTrypDB:TcG_02007"/>
<dbReference type="SMART" id="SM00015">
    <property type="entry name" value="IQ"/>
    <property type="match status" value="4"/>
</dbReference>
<name>A0A2V2X6F5_TRYCR</name>
<feature type="region of interest" description="Disordered" evidence="2">
    <location>
        <begin position="1"/>
        <end position="73"/>
    </location>
</feature>
<dbReference type="VEuPathDB" id="TriTrypDB:TcCL_NonESM05741"/>
<dbReference type="OrthoDB" id="250126at2759"/>
<dbReference type="Proteomes" id="UP000246078">
    <property type="component" value="Unassembled WGS sequence"/>
</dbReference>
<keyword evidence="1" id="KW-0175">Coiled coil</keyword>
<dbReference type="EMBL" id="PRFC01000025">
    <property type="protein sequence ID" value="PWV16052.1"/>
    <property type="molecule type" value="Genomic_DNA"/>
</dbReference>
<comment type="caution">
    <text evidence="3">The sequence shown here is derived from an EMBL/GenBank/DDBJ whole genome shotgun (WGS) entry which is preliminary data.</text>
</comment>
<dbReference type="VEuPathDB" id="TriTrypDB:BCY84_18980"/>
<dbReference type="SMR" id="A0A2V2X6F5"/>
<dbReference type="Gene3D" id="1.25.40.10">
    <property type="entry name" value="Tetratricopeptide repeat domain"/>
    <property type="match status" value="1"/>
</dbReference>
<dbReference type="VEuPathDB" id="TriTrypDB:TcCLB.508027.80"/>
<dbReference type="InterPro" id="IPR000048">
    <property type="entry name" value="IQ_motif_EF-hand-BS"/>
</dbReference>
<reference evidence="3 4" key="1">
    <citation type="journal article" date="2018" name="Microb. Genom.">
        <title>Expanding an expanded genome: long-read sequencing of Trypanosoma cruzi.</title>
        <authorList>
            <person name="Berna L."/>
            <person name="Rodriguez M."/>
            <person name="Chiribao M.L."/>
            <person name="Parodi-Talice A."/>
            <person name="Pita S."/>
            <person name="Rijo G."/>
            <person name="Alvarez-Valin F."/>
            <person name="Robello C."/>
        </authorList>
    </citation>
    <scope>NUCLEOTIDE SEQUENCE [LARGE SCALE GENOMIC DNA]</scope>
    <source>
        <strain evidence="3 4">TCC</strain>
    </source>
</reference>
<evidence type="ECO:0000313" key="3">
    <source>
        <dbReference type="EMBL" id="PWV16052.1"/>
    </source>
</evidence>
<protein>
    <submittedName>
        <fullName evidence="3">Uncharacterized protein</fullName>
    </submittedName>
</protein>
<dbReference type="VEuPathDB" id="TriTrypDB:C4B63_7g130"/>
<dbReference type="VEuPathDB" id="TriTrypDB:C3747_25g75"/>
<feature type="coiled-coil region" evidence="1">
    <location>
        <begin position="622"/>
        <end position="684"/>
    </location>
</feature>
<dbReference type="VEuPathDB" id="TriTrypDB:TcCLB.506635.30"/>
<feature type="compositionally biased region" description="Basic residues" evidence="2">
    <location>
        <begin position="53"/>
        <end position="67"/>
    </location>
</feature>
<dbReference type="VEuPathDB" id="TriTrypDB:TCDM_03621"/>
<dbReference type="VEuPathDB" id="TriTrypDB:TcBrA4_0123130"/>